<dbReference type="PROSITE" id="PS50887">
    <property type="entry name" value="GGDEF"/>
    <property type="match status" value="1"/>
</dbReference>
<reference evidence="3" key="1">
    <citation type="submission" date="2022-07" db="EMBL/GenBank/DDBJ databases">
        <title>Genome Sequence of Physisporinus lineatus.</title>
        <authorList>
            <person name="Buettner E."/>
        </authorList>
    </citation>
    <scope>NUCLEOTIDE SEQUENCE</scope>
    <source>
        <strain evidence="3">VT162</strain>
    </source>
</reference>
<dbReference type="InterPro" id="IPR035919">
    <property type="entry name" value="EAL_sf"/>
</dbReference>
<dbReference type="Pfam" id="PF00990">
    <property type="entry name" value="GGDEF"/>
    <property type="match status" value="1"/>
</dbReference>
<name>A0AAD5UNJ4_9APHY</name>
<dbReference type="Gene3D" id="3.20.20.450">
    <property type="entry name" value="EAL domain"/>
    <property type="match status" value="1"/>
</dbReference>
<dbReference type="Gene3D" id="3.30.70.270">
    <property type="match status" value="1"/>
</dbReference>
<evidence type="ECO:0000259" key="2">
    <source>
        <dbReference type="PROSITE" id="PS50887"/>
    </source>
</evidence>
<dbReference type="InterPro" id="IPR029787">
    <property type="entry name" value="Nucleotide_cyclase"/>
</dbReference>
<dbReference type="EMBL" id="JANAWD010001584">
    <property type="protein sequence ID" value="KAJ3473065.1"/>
    <property type="molecule type" value="Genomic_DNA"/>
</dbReference>
<dbReference type="SMART" id="SM00052">
    <property type="entry name" value="EAL"/>
    <property type="match status" value="1"/>
</dbReference>
<dbReference type="PANTHER" id="PTHR44757">
    <property type="entry name" value="DIGUANYLATE CYCLASE DGCP"/>
    <property type="match status" value="1"/>
</dbReference>
<dbReference type="SUPFAM" id="SSF141868">
    <property type="entry name" value="EAL domain-like"/>
    <property type="match status" value="1"/>
</dbReference>
<organism evidence="3 4">
    <name type="scientific">Meripilus lineatus</name>
    <dbReference type="NCBI Taxonomy" id="2056292"/>
    <lineage>
        <taxon>Eukaryota</taxon>
        <taxon>Fungi</taxon>
        <taxon>Dikarya</taxon>
        <taxon>Basidiomycota</taxon>
        <taxon>Agaricomycotina</taxon>
        <taxon>Agaricomycetes</taxon>
        <taxon>Polyporales</taxon>
        <taxon>Meripilaceae</taxon>
        <taxon>Meripilus</taxon>
    </lineage>
</organism>
<dbReference type="InterPro" id="IPR052155">
    <property type="entry name" value="Biofilm_reg_signaling"/>
</dbReference>
<dbReference type="PANTHER" id="PTHR44757:SF2">
    <property type="entry name" value="BIOFILM ARCHITECTURE MAINTENANCE PROTEIN MBAA"/>
    <property type="match status" value="1"/>
</dbReference>
<dbReference type="InterPro" id="IPR001633">
    <property type="entry name" value="EAL_dom"/>
</dbReference>
<feature type="domain" description="GGDEF" evidence="2">
    <location>
        <begin position="68"/>
        <end position="201"/>
    </location>
</feature>
<dbReference type="NCBIfam" id="TIGR00254">
    <property type="entry name" value="GGDEF"/>
    <property type="match status" value="1"/>
</dbReference>
<dbReference type="Proteomes" id="UP001212997">
    <property type="component" value="Unassembled WGS sequence"/>
</dbReference>
<dbReference type="InterPro" id="IPR043128">
    <property type="entry name" value="Rev_trsase/Diguanyl_cyclase"/>
</dbReference>
<accession>A0AAD5UNJ4</accession>
<dbReference type="PROSITE" id="PS50883">
    <property type="entry name" value="EAL"/>
    <property type="match status" value="1"/>
</dbReference>
<dbReference type="CDD" id="cd01949">
    <property type="entry name" value="GGDEF"/>
    <property type="match status" value="1"/>
</dbReference>
<dbReference type="AlphaFoldDB" id="A0AAD5UNJ4"/>
<feature type="domain" description="EAL" evidence="1">
    <location>
        <begin position="210"/>
        <end position="466"/>
    </location>
</feature>
<dbReference type="SUPFAM" id="SSF55073">
    <property type="entry name" value="Nucleotide cyclase"/>
    <property type="match status" value="1"/>
</dbReference>
<gene>
    <name evidence="3" type="ORF">NLI96_g13149</name>
</gene>
<proteinExistence type="predicted"/>
<dbReference type="InterPro" id="IPR000160">
    <property type="entry name" value="GGDEF_dom"/>
</dbReference>
<protein>
    <submittedName>
        <fullName evidence="3">Uncharacterized protein</fullName>
    </submittedName>
</protein>
<dbReference type="SMART" id="SM00267">
    <property type="entry name" value="GGDEF"/>
    <property type="match status" value="1"/>
</dbReference>
<dbReference type="FunFam" id="3.20.20.450:FF:000001">
    <property type="entry name" value="Cyclic di-GMP phosphodiesterase yahA"/>
    <property type="match status" value="1"/>
</dbReference>
<evidence type="ECO:0000259" key="1">
    <source>
        <dbReference type="PROSITE" id="PS50883"/>
    </source>
</evidence>
<keyword evidence="4" id="KW-1185">Reference proteome</keyword>
<sequence>MELRSRDHRNSWRNAEITITNLSSEPGVEGLVINLHDTTRQKAVESQLATRAFFRFPDDPAQSGAVAGPHQAVYIKRESTRGLGHHLGDALLVETARRLKECIRPADTVARLGGDEFVILTDELAGDATAETVRLAQRVLERLEQPYSLAGKEYFISASVGIAFADMTDKMFDGDALLRDADVAMYRAKSGGKGRCVVFDADMRTEAIRRMELETELRQAITRNQLRVHFQPIVELASGDFNEVEALVRWQHPLLGLVPPDDFIPIAEESGLIIPLGRWVLNEACRQVAVWQKRLSSDAPLRLSVNLSPRQFEHPQLVNDVERVLQDSGLFPGSLNLEVTEGMIMRNPELSVRTLQSLKALDVRIALDDFGTGYSSLSYLRMFPLDVLKVDRSFVKGIGENAEDDAIVRAIISLSDSLGLAVIAEGVETEEQARILRDWSCDKAQGFLFGRAVSARELADRLRLPDDVEVAAATELSIL</sequence>
<dbReference type="Pfam" id="PF00563">
    <property type="entry name" value="EAL"/>
    <property type="match status" value="1"/>
</dbReference>
<evidence type="ECO:0000313" key="4">
    <source>
        <dbReference type="Proteomes" id="UP001212997"/>
    </source>
</evidence>
<comment type="caution">
    <text evidence="3">The sequence shown here is derived from an EMBL/GenBank/DDBJ whole genome shotgun (WGS) entry which is preliminary data.</text>
</comment>
<evidence type="ECO:0000313" key="3">
    <source>
        <dbReference type="EMBL" id="KAJ3473065.1"/>
    </source>
</evidence>
<dbReference type="CDD" id="cd01948">
    <property type="entry name" value="EAL"/>
    <property type="match status" value="1"/>
</dbReference>